<feature type="compositionally biased region" description="Polar residues" evidence="1">
    <location>
        <begin position="853"/>
        <end position="871"/>
    </location>
</feature>
<comment type="caution">
    <text evidence="2">The sequence shown here is derived from an EMBL/GenBank/DDBJ whole genome shotgun (WGS) entry which is preliminary data.</text>
</comment>
<feature type="compositionally biased region" description="Basic and acidic residues" evidence="1">
    <location>
        <begin position="872"/>
        <end position="885"/>
    </location>
</feature>
<evidence type="ECO:0000256" key="1">
    <source>
        <dbReference type="SAM" id="MobiDB-lite"/>
    </source>
</evidence>
<name>A0A364XZF5_9BACT</name>
<keyword evidence="3" id="KW-1185">Reference proteome</keyword>
<dbReference type="PANTHER" id="PTHR32305:SF15">
    <property type="entry name" value="PROTEIN RHSA-RELATED"/>
    <property type="match status" value="1"/>
</dbReference>
<protein>
    <submittedName>
        <fullName evidence="2">Uncharacterized protein</fullName>
    </submittedName>
</protein>
<dbReference type="EMBL" id="QMFY01000010">
    <property type="protein sequence ID" value="RAV99685.1"/>
    <property type="molecule type" value="Genomic_DNA"/>
</dbReference>
<evidence type="ECO:0000313" key="3">
    <source>
        <dbReference type="Proteomes" id="UP000251889"/>
    </source>
</evidence>
<reference evidence="2 3" key="1">
    <citation type="submission" date="2018-06" db="EMBL/GenBank/DDBJ databases">
        <title>Chryseolinea flavus sp. nov., a member of the phylum Bacteroidetes isolated from soil.</title>
        <authorList>
            <person name="Li Y."/>
            <person name="Wang J."/>
        </authorList>
    </citation>
    <scope>NUCLEOTIDE SEQUENCE [LARGE SCALE GENOMIC DNA]</scope>
    <source>
        <strain evidence="2 3">SDU1-6</strain>
    </source>
</reference>
<dbReference type="Gene3D" id="2.180.10.10">
    <property type="entry name" value="RHS repeat-associated core"/>
    <property type="match status" value="2"/>
</dbReference>
<dbReference type="Proteomes" id="UP000251889">
    <property type="component" value="Unassembled WGS sequence"/>
</dbReference>
<dbReference type="InterPro" id="IPR050708">
    <property type="entry name" value="T6SS_VgrG/RHS"/>
</dbReference>
<feature type="region of interest" description="Disordered" evidence="1">
    <location>
        <begin position="807"/>
        <end position="966"/>
    </location>
</feature>
<feature type="compositionally biased region" description="Acidic residues" evidence="1">
    <location>
        <begin position="1019"/>
        <end position="1029"/>
    </location>
</feature>
<evidence type="ECO:0000313" key="2">
    <source>
        <dbReference type="EMBL" id="RAV99685.1"/>
    </source>
</evidence>
<proteinExistence type="predicted"/>
<dbReference type="OrthoDB" id="976756at2"/>
<feature type="compositionally biased region" description="Polar residues" evidence="1">
    <location>
        <begin position="952"/>
        <end position="961"/>
    </location>
</feature>
<sequence length="1311" mass="146346">MSGIYTHGSVVDQAAMSSLVSTNLFHEVFNGVSATHGYTSTSALFPSSNLKVLQVTYYDNYSFKTLTTGLDYINNDLTEQMSSEFLRVKGLVTGVKTNIVGTTNYLYTANYYDDNYRLIQAVAQNHKAGRNRSTYVFDFMGRLQKSKSTYLVNSKSHSIRDVLSYDHAGRVLSIKQSIDDAPELTVVKNEYNEIGELVTKKLHSNDGNNFKQQIDYRYNIRGWMTRINSADLNASDGGPKDFFGMEFGYNNDIGTGTFIPQYNGNISAEKWSANLGLGLSHLNEPTERAYTFTYDPMNRLKEASYAFKAGTWSSSQAYKEVMNYDLNGNIVTLSRSNGKGMKIDDLEHNYGVAGNKSNQLKSVNDYGVLTKGVRDRNTSGSDFIYDANGNVIQDKNKNIKEIRYNGLNLIDQIDKGSGEKVKYTYDADGMKLSEAIHSSGAQSLVKNIDYIGPLVYENDTLKFIIHDEGTVMIPKDQSGQEYQYQIKDHLNNTRLTFTTKEKTDIFKATLEDTGLADHNNPRVKEMMHFGNLFETEIRNVNQWLNHTSNSSGNAIYLDGSANKTIGPYTMIEVYPGDTIKMEVFAKFEKKSSHSTLPIVDLITALVSPVQAAANSFEGGSALSSTAFSEALGSLLLNRSSSTAVPAAYLNYILFDKDFKVVDMGFDRIDAAAGFNPSQEQTVAFDNLNLQRVIDRIGYIYVHVSNESPSTRVWMDDIKITYGMSPIVQFEDYYPFGLSQSETAMQHGDCEYEGMTTTKGTGLKDLGFRQYDAALGRFHSVDPLAELQIDQSTYQYVANNPVNQIDLLGLEPENNGEPGKSERNNKYKKRQRVSESQGYSRYKPKNRNDRQKNRNTSTAKNRTAKSSNTGTAESKKKTKDKDEKSTTKMVAPIKQSGSAATVHMLSYGPNPAREKSETRSDLHDTPTNQVNNSRQPRFENSVTPPLKNDETENSTPLVSQSAEMRERTTDEEQYRQYLIKHHSNNEARALYARMLVGRNSNYQSDRLKENLGASSNTSTSEDEILDDDLQNDPPTSTPAEALAIIPATLPQSPHFPKVKPEVFLAQLRERVSEGGHEGTNQGAGTNFCWAAAIAKQVYENDPKGMAEAMLGLYEDGEFSYDNNNGGMHVPAASQEARDAVGGGTFNNNQDKKEGKTINELDQMLFMELADNYKGYTNLGDVDPGYDPGDEEGLWAGCVLDKAVDVWKDFGLNIEVTGSDLGWANTGENKVNAAKESMKNHDLVLYVNSSKFKRDEGANWTATHYIHVESIEQVGSKYTITYWDYGATHEVTMTADQFFWSVYGMIEIPKTNE</sequence>
<feature type="region of interest" description="Disordered" evidence="1">
    <location>
        <begin position="1005"/>
        <end position="1037"/>
    </location>
</feature>
<organism evidence="2 3">
    <name type="scientific">Pseudochryseolinea flava</name>
    <dbReference type="NCBI Taxonomy" id="2059302"/>
    <lineage>
        <taxon>Bacteria</taxon>
        <taxon>Pseudomonadati</taxon>
        <taxon>Bacteroidota</taxon>
        <taxon>Cytophagia</taxon>
        <taxon>Cytophagales</taxon>
        <taxon>Fulvivirgaceae</taxon>
        <taxon>Pseudochryseolinea</taxon>
    </lineage>
</organism>
<dbReference type="PANTHER" id="PTHR32305">
    <property type="match status" value="1"/>
</dbReference>
<feature type="compositionally biased region" description="Polar residues" evidence="1">
    <location>
        <begin position="924"/>
        <end position="942"/>
    </location>
</feature>
<dbReference type="InterPro" id="IPR022385">
    <property type="entry name" value="Rhs_assc_core"/>
</dbReference>
<gene>
    <name evidence="2" type="ORF">DQQ10_18840</name>
</gene>
<accession>A0A364XZF5</accession>
<dbReference type="NCBIfam" id="TIGR03696">
    <property type="entry name" value="Rhs_assc_core"/>
    <property type="match status" value="1"/>
</dbReference>
<feature type="compositionally biased region" description="Basic and acidic residues" evidence="1">
    <location>
        <begin position="911"/>
        <end position="923"/>
    </location>
</feature>